<dbReference type="SMART" id="SM00530">
    <property type="entry name" value="HTH_XRE"/>
    <property type="match status" value="1"/>
</dbReference>
<protein>
    <submittedName>
        <fullName evidence="2">Transcriptional regulator</fullName>
    </submittedName>
</protein>
<dbReference type="SUPFAM" id="SSF47413">
    <property type="entry name" value="lambda repressor-like DNA-binding domains"/>
    <property type="match status" value="1"/>
</dbReference>
<evidence type="ECO:0000313" key="2">
    <source>
        <dbReference type="EMBL" id="PMJ67500.1"/>
    </source>
</evidence>
<dbReference type="GO" id="GO:0003677">
    <property type="term" value="F:DNA binding"/>
    <property type="evidence" value="ECO:0007669"/>
    <property type="project" value="InterPro"/>
</dbReference>
<accession>A0A2N7FDY6</accession>
<sequence>MQENYQDRIASLMKERGENNATLAKGIGKGKATIGRYLSRAENRTYPSLEELEDIAKYLEVEAHWLCFGIGERHTDIETINSLSDSDATTVNVYRRGDVTEFLETGSAPVFDVMPVKKEHANCFAVIYPVLGHIGKSWDCAALIARDRQWVNDDIVLARIGTNPIPEFFTLVKVADTINVWYGDDTSKNPIQAITEDDIDVIGVAYWGTWSKRY</sequence>
<dbReference type="Pfam" id="PF01381">
    <property type="entry name" value="HTH_3"/>
    <property type="match status" value="1"/>
</dbReference>
<dbReference type="InterPro" id="IPR010982">
    <property type="entry name" value="Lambda_DNA-bd_dom_sf"/>
</dbReference>
<comment type="caution">
    <text evidence="2">The sequence shown here is derived from an EMBL/GenBank/DDBJ whole genome shotgun (WGS) entry which is preliminary data.</text>
</comment>
<dbReference type="InterPro" id="IPR001387">
    <property type="entry name" value="Cro/C1-type_HTH"/>
</dbReference>
<gene>
    <name evidence="2" type="ORF">BCU17_17175</name>
</gene>
<dbReference type="CDD" id="cd00093">
    <property type="entry name" value="HTH_XRE"/>
    <property type="match status" value="1"/>
</dbReference>
<dbReference type="OrthoDB" id="5859918at2"/>
<dbReference type="PROSITE" id="PS50943">
    <property type="entry name" value="HTH_CROC1"/>
    <property type="match status" value="1"/>
</dbReference>
<organism evidence="2 3">
    <name type="scientific">Vibrio splendidus</name>
    <dbReference type="NCBI Taxonomy" id="29497"/>
    <lineage>
        <taxon>Bacteria</taxon>
        <taxon>Pseudomonadati</taxon>
        <taxon>Pseudomonadota</taxon>
        <taxon>Gammaproteobacteria</taxon>
        <taxon>Vibrionales</taxon>
        <taxon>Vibrionaceae</taxon>
        <taxon>Vibrio</taxon>
    </lineage>
</organism>
<dbReference type="RefSeq" id="WP_076674667.1">
    <property type="nucleotide sequence ID" value="NZ_CAWMVP010000007.1"/>
</dbReference>
<evidence type="ECO:0000259" key="1">
    <source>
        <dbReference type="PROSITE" id="PS50943"/>
    </source>
</evidence>
<feature type="domain" description="HTH cro/C1-type" evidence="1">
    <location>
        <begin position="23"/>
        <end position="66"/>
    </location>
</feature>
<dbReference type="Proteomes" id="UP000235330">
    <property type="component" value="Unassembled WGS sequence"/>
</dbReference>
<evidence type="ECO:0000313" key="3">
    <source>
        <dbReference type="Proteomes" id="UP000235330"/>
    </source>
</evidence>
<reference evidence="3" key="1">
    <citation type="submission" date="2016-07" db="EMBL/GenBank/DDBJ databases">
        <title>Nontailed viruses are major unrecognized killers of bacteria in the ocean.</title>
        <authorList>
            <person name="Kauffman K."/>
            <person name="Hussain F."/>
            <person name="Yang J."/>
            <person name="Arevalo P."/>
            <person name="Brown J."/>
            <person name="Cutler M."/>
            <person name="Kelly L."/>
            <person name="Polz M.F."/>
        </authorList>
    </citation>
    <scope>NUCLEOTIDE SEQUENCE [LARGE SCALE GENOMIC DNA]</scope>
    <source>
        <strain evidence="3">10N.261.55.E11</strain>
    </source>
</reference>
<dbReference type="Gene3D" id="1.10.260.40">
    <property type="entry name" value="lambda repressor-like DNA-binding domains"/>
    <property type="match status" value="1"/>
</dbReference>
<name>A0A2N7FDY6_VIBSP</name>
<proteinExistence type="predicted"/>
<dbReference type="AlphaFoldDB" id="A0A2N7FDY6"/>
<dbReference type="EMBL" id="MCWU01000018">
    <property type="protein sequence ID" value="PMJ67500.1"/>
    <property type="molecule type" value="Genomic_DNA"/>
</dbReference>